<dbReference type="OrthoDB" id="2434738at2759"/>
<gene>
    <name evidence="3" type="ORF">RFULGI_LOCUS5796</name>
</gene>
<protein>
    <submittedName>
        <fullName evidence="3">10689_t:CDS:1</fullName>
    </submittedName>
</protein>
<keyword evidence="2" id="KW-1133">Transmembrane helix</keyword>
<feature type="region of interest" description="Disordered" evidence="1">
    <location>
        <begin position="123"/>
        <end position="148"/>
    </location>
</feature>
<proteinExistence type="predicted"/>
<accession>A0A9N9BXV9</accession>
<dbReference type="Proteomes" id="UP000789396">
    <property type="component" value="Unassembled WGS sequence"/>
</dbReference>
<feature type="compositionally biased region" description="Low complexity" evidence="1">
    <location>
        <begin position="125"/>
        <end position="148"/>
    </location>
</feature>
<feature type="transmembrane region" description="Helical" evidence="2">
    <location>
        <begin position="152"/>
        <end position="175"/>
    </location>
</feature>
<evidence type="ECO:0000256" key="2">
    <source>
        <dbReference type="SAM" id="Phobius"/>
    </source>
</evidence>
<name>A0A9N9BXV9_9GLOM</name>
<evidence type="ECO:0000256" key="1">
    <source>
        <dbReference type="SAM" id="MobiDB-lite"/>
    </source>
</evidence>
<keyword evidence="4" id="KW-1185">Reference proteome</keyword>
<reference evidence="3" key="1">
    <citation type="submission" date="2021-06" db="EMBL/GenBank/DDBJ databases">
        <authorList>
            <person name="Kallberg Y."/>
            <person name="Tangrot J."/>
            <person name="Rosling A."/>
        </authorList>
    </citation>
    <scope>NUCLEOTIDE SEQUENCE</scope>
    <source>
        <strain evidence="3">IN212</strain>
    </source>
</reference>
<feature type="non-terminal residue" evidence="3">
    <location>
        <position position="1"/>
    </location>
</feature>
<dbReference type="EMBL" id="CAJVPZ010006927">
    <property type="protein sequence ID" value="CAG8579737.1"/>
    <property type="molecule type" value="Genomic_DNA"/>
</dbReference>
<evidence type="ECO:0000313" key="3">
    <source>
        <dbReference type="EMBL" id="CAG8579737.1"/>
    </source>
</evidence>
<evidence type="ECO:0000313" key="4">
    <source>
        <dbReference type="Proteomes" id="UP000789396"/>
    </source>
</evidence>
<organism evidence="3 4">
    <name type="scientific">Racocetra fulgida</name>
    <dbReference type="NCBI Taxonomy" id="60492"/>
    <lineage>
        <taxon>Eukaryota</taxon>
        <taxon>Fungi</taxon>
        <taxon>Fungi incertae sedis</taxon>
        <taxon>Mucoromycota</taxon>
        <taxon>Glomeromycotina</taxon>
        <taxon>Glomeromycetes</taxon>
        <taxon>Diversisporales</taxon>
        <taxon>Gigasporaceae</taxon>
        <taxon>Racocetra</taxon>
    </lineage>
</organism>
<dbReference type="AlphaFoldDB" id="A0A9N9BXV9"/>
<sequence>HDHVEVSSPKSLKISPFSNTGSGWGYNQNNNFVSDLVKIVTEKDNPFDGVNSKWNYGFDNKSQQPYLYQQQQNSPTRYYYVPYENLQSLKSKLDYVQANALGIAIFDINKDTDDGKLMNFIIDGTNPPNSSSKPTQPTSTSTSFTSQSSPGAIVGGIIGSLVFVSVIVAAGFILYRRYGAKTSNLLIDTNNQTCSDTNPQIYSDINRQVRPDTNNQLPL</sequence>
<comment type="caution">
    <text evidence="3">The sequence shown here is derived from an EMBL/GenBank/DDBJ whole genome shotgun (WGS) entry which is preliminary data.</text>
</comment>
<keyword evidence="2" id="KW-0812">Transmembrane</keyword>
<dbReference type="Gene3D" id="1.20.5.510">
    <property type="entry name" value="Single helix bin"/>
    <property type="match status" value="1"/>
</dbReference>
<keyword evidence="2" id="KW-0472">Membrane</keyword>